<dbReference type="Proteomes" id="UP001642360">
    <property type="component" value="Unassembled WGS sequence"/>
</dbReference>
<proteinExistence type="predicted"/>
<evidence type="ECO:0000313" key="1">
    <source>
        <dbReference type="EMBL" id="CAK9140002.1"/>
    </source>
</evidence>
<comment type="caution">
    <text evidence="1">The sequence shown here is derived from an EMBL/GenBank/DDBJ whole genome shotgun (WGS) entry which is preliminary data.</text>
</comment>
<organism evidence="1 2">
    <name type="scientific">Ilex paraguariensis</name>
    <name type="common">yerba mate</name>
    <dbReference type="NCBI Taxonomy" id="185542"/>
    <lineage>
        <taxon>Eukaryota</taxon>
        <taxon>Viridiplantae</taxon>
        <taxon>Streptophyta</taxon>
        <taxon>Embryophyta</taxon>
        <taxon>Tracheophyta</taxon>
        <taxon>Spermatophyta</taxon>
        <taxon>Magnoliopsida</taxon>
        <taxon>eudicotyledons</taxon>
        <taxon>Gunneridae</taxon>
        <taxon>Pentapetalae</taxon>
        <taxon>asterids</taxon>
        <taxon>campanulids</taxon>
        <taxon>Aquifoliales</taxon>
        <taxon>Aquifoliaceae</taxon>
        <taxon>Ilex</taxon>
    </lineage>
</organism>
<sequence>MMKLGRGVGVMIASIGASIGAASPLLHDRSVLLSTASIDAASISAALHCYTIDRCSSPLLHDRFGAALHCCSPLLHDRYCSPVLHSKASSFRYFYTIVVAGLRVWRAGLDCGVLAEAKCLGARYICVEKDSSIFTY</sequence>
<gene>
    <name evidence="1" type="ORF">ILEXP_LOCUS7417</name>
</gene>
<evidence type="ECO:0000313" key="2">
    <source>
        <dbReference type="Proteomes" id="UP001642360"/>
    </source>
</evidence>
<reference evidence="1 2" key="1">
    <citation type="submission" date="2024-02" db="EMBL/GenBank/DDBJ databases">
        <authorList>
            <person name="Vignale AGUSTIN F."/>
            <person name="Sosa J E."/>
            <person name="Modenutti C."/>
        </authorList>
    </citation>
    <scope>NUCLEOTIDE SEQUENCE [LARGE SCALE GENOMIC DNA]</scope>
</reference>
<dbReference type="EMBL" id="CAUOFW020001003">
    <property type="protein sequence ID" value="CAK9140002.1"/>
    <property type="molecule type" value="Genomic_DNA"/>
</dbReference>
<keyword evidence="2" id="KW-1185">Reference proteome</keyword>
<evidence type="ECO:0008006" key="3">
    <source>
        <dbReference type="Google" id="ProtNLM"/>
    </source>
</evidence>
<accession>A0ABC8R5J1</accession>
<protein>
    <recommendedName>
        <fullName evidence="3">Secreted protein</fullName>
    </recommendedName>
</protein>
<name>A0ABC8R5J1_9AQUA</name>
<dbReference type="AlphaFoldDB" id="A0ABC8R5J1"/>